<evidence type="ECO:0000313" key="2">
    <source>
        <dbReference type="EMBL" id="KAG9236068.1"/>
    </source>
</evidence>
<proteinExistence type="predicted"/>
<protein>
    <submittedName>
        <fullName evidence="2">Uncharacterized protein</fullName>
    </submittedName>
</protein>
<accession>A0A9P8C6T8</accession>
<dbReference type="AlphaFoldDB" id="A0A9P8C6T8"/>
<keyword evidence="3" id="KW-1185">Reference proteome</keyword>
<dbReference type="OrthoDB" id="4167490at2759"/>
<gene>
    <name evidence="2" type="ORF">BJ875DRAFT_457351</name>
</gene>
<dbReference type="Proteomes" id="UP000824998">
    <property type="component" value="Unassembled WGS sequence"/>
</dbReference>
<evidence type="ECO:0000256" key="1">
    <source>
        <dbReference type="SAM" id="MobiDB-lite"/>
    </source>
</evidence>
<comment type="caution">
    <text evidence="2">The sequence shown here is derived from an EMBL/GenBank/DDBJ whole genome shotgun (WGS) entry which is preliminary data.</text>
</comment>
<feature type="region of interest" description="Disordered" evidence="1">
    <location>
        <begin position="1"/>
        <end position="33"/>
    </location>
</feature>
<evidence type="ECO:0000313" key="3">
    <source>
        <dbReference type="Proteomes" id="UP000824998"/>
    </source>
</evidence>
<organism evidence="2 3">
    <name type="scientific">Amylocarpus encephaloides</name>
    <dbReference type="NCBI Taxonomy" id="45428"/>
    <lineage>
        <taxon>Eukaryota</taxon>
        <taxon>Fungi</taxon>
        <taxon>Dikarya</taxon>
        <taxon>Ascomycota</taxon>
        <taxon>Pezizomycotina</taxon>
        <taxon>Leotiomycetes</taxon>
        <taxon>Helotiales</taxon>
        <taxon>Helotiales incertae sedis</taxon>
        <taxon>Amylocarpus</taxon>
    </lineage>
</organism>
<sequence>MNLTPIAIPGKRRRRGEGKKIQTPGKPPKRGLGPNLQMVGIQEHWLEQDQLVAKRKKRSLKNLKSRRKMSRLEKLPTEVLELVYLYAMNIDLPRSSPIIGGKLSSESVYHQTILAAFGPTWDRLHDDVKHIHRREPVDYFLAGLQGQVLSCRWAWPSVILKAKDAWMIKNNKQIAAWWFVIPDPPPPKPNAKSIDSNTELKGSDTESDEFRSFYHECYGKLSDITAERYFEIDFSQFTKFCSPASDDLWPSQVCTVDIERAVEVADSLLSGPWNEDQIKLLYWIVKSGAQIDWLKSTCGEVAFGGLMTAISTGDTRAIQLLCWIGACVKINTNLVTWALRNVGGNRIETMKHLLVAHNSLNELGFVPTVLDPLAIEQELEIYKAEALRANDLETLNFVVTIESSRSLKSALTFGIDGRAAETDPSLRFGNRGEIGL</sequence>
<name>A0A9P8C6T8_9HELO</name>
<reference evidence="2" key="1">
    <citation type="journal article" date="2021" name="IMA Fungus">
        <title>Genomic characterization of three marine fungi, including Emericellopsis atlantica sp. nov. with signatures of a generalist lifestyle and marine biomass degradation.</title>
        <authorList>
            <person name="Hagestad O.C."/>
            <person name="Hou L."/>
            <person name="Andersen J.H."/>
            <person name="Hansen E.H."/>
            <person name="Altermark B."/>
            <person name="Li C."/>
            <person name="Kuhnert E."/>
            <person name="Cox R.J."/>
            <person name="Crous P.W."/>
            <person name="Spatafora J.W."/>
            <person name="Lail K."/>
            <person name="Amirebrahimi M."/>
            <person name="Lipzen A."/>
            <person name="Pangilinan J."/>
            <person name="Andreopoulos W."/>
            <person name="Hayes R.D."/>
            <person name="Ng V."/>
            <person name="Grigoriev I.V."/>
            <person name="Jackson S.A."/>
            <person name="Sutton T.D.S."/>
            <person name="Dobson A.D.W."/>
            <person name="Rama T."/>
        </authorList>
    </citation>
    <scope>NUCLEOTIDE SEQUENCE</scope>
    <source>
        <strain evidence="2">TRa018bII</strain>
    </source>
</reference>
<dbReference type="EMBL" id="MU251415">
    <property type="protein sequence ID" value="KAG9236068.1"/>
    <property type="molecule type" value="Genomic_DNA"/>
</dbReference>